<dbReference type="SUPFAM" id="SSF141694">
    <property type="entry name" value="AF2212/PG0164-like"/>
    <property type="match status" value="1"/>
</dbReference>
<evidence type="ECO:0000313" key="2">
    <source>
        <dbReference type="Proteomes" id="UP000198894"/>
    </source>
</evidence>
<dbReference type="EMBL" id="FNEE01000001">
    <property type="protein sequence ID" value="SDI29486.1"/>
    <property type="molecule type" value="Genomic_DNA"/>
</dbReference>
<reference evidence="2" key="1">
    <citation type="submission" date="2016-10" db="EMBL/GenBank/DDBJ databases">
        <authorList>
            <person name="Varghese N."/>
            <person name="Submissions S."/>
        </authorList>
    </citation>
    <scope>NUCLEOTIDE SEQUENCE [LARGE SCALE GENOMIC DNA]</scope>
    <source>
        <strain evidence="2">CGMCC 1.11022</strain>
    </source>
</reference>
<dbReference type="Gene3D" id="2.40.30.100">
    <property type="entry name" value="AF2212/PG0164-like"/>
    <property type="match status" value="1"/>
</dbReference>
<dbReference type="Pfam" id="PF08922">
    <property type="entry name" value="DUF1905"/>
    <property type="match status" value="1"/>
</dbReference>
<evidence type="ECO:0000313" key="1">
    <source>
        <dbReference type="EMBL" id="SDI29486.1"/>
    </source>
</evidence>
<name>A0A1G8JE64_9HYPH</name>
<protein>
    <recommendedName>
        <fullName evidence="3">DUF1905 domain-containing protein</fullName>
    </recommendedName>
</protein>
<keyword evidence="2" id="KW-1185">Reference proteome</keyword>
<proteinExistence type="predicted"/>
<gene>
    <name evidence="1" type="ORF">SAMN05428953_101683</name>
</gene>
<dbReference type="AlphaFoldDB" id="A0A1G8JE64"/>
<dbReference type="Proteomes" id="UP000198894">
    <property type="component" value="Unassembled WGS sequence"/>
</dbReference>
<evidence type="ECO:0008006" key="3">
    <source>
        <dbReference type="Google" id="ProtNLM"/>
    </source>
</evidence>
<organism evidence="1 2">
    <name type="scientific">Mesorhizobium muleiense</name>
    <dbReference type="NCBI Taxonomy" id="1004279"/>
    <lineage>
        <taxon>Bacteria</taxon>
        <taxon>Pseudomonadati</taxon>
        <taxon>Pseudomonadota</taxon>
        <taxon>Alphaproteobacteria</taxon>
        <taxon>Hyphomicrobiales</taxon>
        <taxon>Phyllobacteriaceae</taxon>
        <taxon>Mesorhizobium</taxon>
    </lineage>
</organism>
<accession>A0A1G8JE64</accession>
<dbReference type="RefSeq" id="WP_091590600.1">
    <property type="nucleotide sequence ID" value="NZ_FNEE01000001.1"/>
</dbReference>
<dbReference type="InterPro" id="IPR037079">
    <property type="entry name" value="AF2212/PG0164-like_sf"/>
</dbReference>
<sequence length="98" mass="10914">MFRYDVQAEIWVYPGKGGWHFVTLPPELGARIKTTMAGMARPWGSLGVEAVIGQTRWRTSLFPDKKSGSLLLPIKTAVRVREGLRAGDTAKLTIEMQL</sequence>
<dbReference type="InterPro" id="IPR015018">
    <property type="entry name" value="DUF1905"/>
</dbReference>